<organism evidence="1 2">
    <name type="scientific">Streptomyces hyaluromycini</name>
    <dbReference type="NCBI Taxonomy" id="1377993"/>
    <lineage>
        <taxon>Bacteria</taxon>
        <taxon>Bacillati</taxon>
        <taxon>Actinomycetota</taxon>
        <taxon>Actinomycetes</taxon>
        <taxon>Kitasatosporales</taxon>
        <taxon>Streptomycetaceae</taxon>
        <taxon>Streptomyces</taxon>
    </lineage>
</organism>
<sequence>MAYLYAKYKMPAVLLVVCRDRHTATWATQQFSIGPPQWPTLTLRPLVLGPDTVPVIDTPEAAAKDIPLAVLSSTLHSRAPEAGAILKSLAAALKGLQADDEDTASIYIELTEQGLDETPAADLWRHLMAVDLSIFQSQTAQALRAEGLSEALLVVLSGRGIDISDQARDRITSCDDHDTLTAWLTRAATATTTAELFADVDE</sequence>
<name>A0ABV1WV94_9ACTN</name>
<evidence type="ECO:0000313" key="1">
    <source>
        <dbReference type="EMBL" id="MER7180660.1"/>
    </source>
</evidence>
<dbReference type="PANTHER" id="PTHR34613:SF1">
    <property type="entry name" value="SLL6017 PROTEIN"/>
    <property type="match status" value="1"/>
</dbReference>
<reference evidence="1 2" key="1">
    <citation type="submission" date="2024-06" db="EMBL/GenBank/DDBJ databases">
        <title>The Natural Products Discovery Center: Release of the First 8490 Sequenced Strains for Exploring Actinobacteria Biosynthetic Diversity.</title>
        <authorList>
            <person name="Kalkreuter E."/>
            <person name="Kautsar S.A."/>
            <person name="Yang D."/>
            <person name="Bader C.D."/>
            <person name="Teijaro C.N."/>
            <person name="Fluegel L."/>
            <person name="Davis C.M."/>
            <person name="Simpson J.R."/>
            <person name="Lauterbach L."/>
            <person name="Steele A.D."/>
            <person name="Gui C."/>
            <person name="Meng S."/>
            <person name="Li G."/>
            <person name="Viehrig K."/>
            <person name="Ye F."/>
            <person name="Su P."/>
            <person name="Kiefer A.F."/>
            <person name="Nichols A."/>
            <person name="Cepeda A.J."/>
            <person name="Yan W."/>
            <person name="Fan B."/>
            <person name="Jiang Y."/>
            <person name="Adhikari A."/>
            <person name="Zheng C.-J."/>
            <person name="Schuster L."/>
            <person name="Cowan T.M."/>
            <person name="Smanski M.J."/>
            <person name="Chevrette M.G."/>
            <person name="De Carvalho L.P.S."/>
            <person name="Shen B."/>
        </authorList>
    </citation>
    <scope>NUCLEOTIDE SEQUENCE [LARGE SCALE GENOMIC DNA]</scope>
    <source>
        <strain evidence="1 2">NPDC000234</strain>
    </source>
</reference>
<evidence type="ECO:0000313" key="2">
    <source>
        <dbReference type="Proteomes" id="UP001474181"/>
    </source>
</evidence>
<keyword evidence="2" id="KW-1185">Reference proteome</keyword>
<dbReference type="Proteomes" id="UP001474181">
    <property type="component" value="Unassembled WGS sequence"/>
</dbReference>
<dbReference type="EMBL" id="JBEPEK010000084">
    <property type="protein sequence ID" value="MER7180660.1"/>
    <property type="molecule type" value="Genomic_DNA"/>
</dbReference>
<protein>
    <submittedName>
        <fullName evidence="1">Uncharacterized protein</fullName>
    </submittedName>
</protein>
<proteinExistence type="predicted"/>
<comment type="caution">
    <text evidence="1">The sequence shown here is derived from an EMBL/GenBank/DDBJ whole genome shotgun (WGS) entry which is preliminary data.</text>
</comment>
<accession>A0ABV1WV94</accession>
<gene>
    <name evidence="1" type="ORF">ABT404_14460</name>
</gene>
<dbReference type="PANTHER" id="PTHR34613">
    <property type="entry name" value="SLL0800 PROTEIN"/>
    <property type="match status" value="1"/>
</dbReference>